<reference evidence="2" key="1">
    <citation type="journal article" date="2020" name="MBio">
        <title>Horizontal gene transfer to a defensive symbiont with a reduced genome amongst a multipartite beetle microbiome.</title>
        <authorList>
            <person name="Waterworth S.C."/>
            <person name="Florez L.V."/>
            <person name="Rees E.R."/>
            <person name="Hertweck C."/>
            <person name="Kaltenpoth M."/>
            <person name="Kwan J.C."/>
        </authorList>
    </citation>
    <scope>NUCLEOTIDE SEQUENCE [LARGE SCALE GENOMIC DNA]</scope>
</reference>
<protein>
    <submittedName>
        <fullName evidence="1">Uncharacterized protein</fullName>
    </submittedName>
</protein>
<proteinExistence type="predicted"/>
<sequence>MNALQLVTLAAIRGASFLVMRMGAPDFGVVPLIALRAASNASPERTMPPARVPIGHGTRLAFWPARDKE</sequence>
<evidence type="ECO:0000313" key="2">
    <source>
        <dbReference type="Proteomes" id="UP000467522"/>
    </source>
</evidence>
<organism evidence="1 2">
    <name type="scientific">Burkholderia lata (strain ATCC 17760 / DSM 23089 / LMG 22485 / NCIMB 9086 / R18194 / 383)</name>
    <dbReference type="NCBI Taxonomy" id="482957"/>
    <lineage>
        <taxon>Bacteria</taxon>
        <taxon>Pseudomonadati</taxon>
        <taxon>Pseudomonadota</taxon>
        <taxon>Betaproteobacteria</taxon>
        <taxon>Burkholderiales</taxon>
        <taxon>Burkholderiaceae</taxon>
        <taxon>Burkholderia</taxon>
        <taxon>Burkholderia cepacia complex</taxon>
    </lineage>
</organism>
<comment type="caution">
    <text evidence="1">The sequence shown here is derived from an EMBL/GenBank/DDBJ whole genome shotgun (WGS) entry which is preliminary data.</text>
</comment>
<dbReference type="AlphaFoldDB" id="A0A833PQW8"/>
<accession>A0A833PQW8</accession>
<evidence type="ECO:0000313" key="1">
    <source>
        <dbReference type="EMBL" id="KAF1039382.1"/>
    </source>
</evidence>
<gene>
    <name evidence="1" type="ORF">GAK33_01221</name>
</gene>
<dbReference type="Proteomes" id="UP000467522">
    <property type="component" value="Unassembled WGS sequence"/>
</dbReference>
<name>A0A833PQW8_BURL3</name>
<dbReference type="EMBL" id="WNDV01000003">
    <property type="protein sequence ID" value="KAF1039382.1"/>
    <property type="molecule type" value="Genomic_DNA"/>
</dbReference>